<keyword evidence="4 7" id="KW-1133">Transmembrane helix</keyword>
<accession>A0ABU2BUL3</accession>
<evidence type="ECO:0000256" key="6">
    <source>
        <dbReference type="SAM" id="MobiDB-lite"/>
    </source>
</evidence>
<comment type="caution">
    <text evidence="8">The sequence shown here is derived from an EMBL/GenBank/DDBJ whole genome shotgun (WGS) entry which is preliminary data.</text>
</comment>
<evidence type="ECO:0000256" key="1">
    <source>
        <dbReference type="ARBA" id="ARBA00004651"/>
    </source>
</evidence>
<keyword evidence="9" id="KW-1185">Reference proteome</keyword>
<gene>
    <name evidence="8" type="ORF">J2S63_001499</name>
</gene>
<dbReference type="CDD" id="cd06173">
    <property type="entry name" value="MFS_MefA_like"/>
    <property type="match status" value="1"/>
</dbReference>
<feature type="transmembrane region" description="Helical" evidence="7">
    <location>
        <begin position="101"/>
        <end position="120"/>
    </location>
</feature>
<reference evidence="8 9" key="1">
    <citation type="submission" date="2023-07" db="EMBL/GenBank/DDBJ databases">
        <title>Sequencing the genomes of 1000 actinobacteria strains.</title>
        <authorList>
            <person name="Klenk H.-P."/>
        </authorList>
    </citation>
    <scope>NUCLEOTIDE SEQUENCE [LARGE SCALE GENOMIC DNA]</scope>
    <source>
        <strain evidence="8 9">DSM 19426</strain>
    </source>
</reference>
<evidence type="ECO:0000256" key="3">
    <source>
        <dbReference type="ARBA" id="ARBA00022692"/>
    </source>
</evidence>
<keyword evidence="5 7" id="KW-0472">Membrane</keyword>
<feature type="transmembrane region" description="Helical" evidence="7">
    <location>
        <begin position="50"/>
        <end position="70"/>
    </location>
</feature>
<dbReference type="InterPro" id="IPR036259">
    <property type="entry name" value="MFS_trans_sf"/>
</dbReference>
<feature type="transmembrane region" description="Helical" evidence="7">
    <location>
        <begin position="140"/>
        <end position="163"/>
    </location>
</feature>
<dbReference type="EMBL" id="JAVDYG010000001">
    <property type="protein sequence ID" value="MDR7361946.1"/>
    <property type="molecule type" value="Genomic_DNA"/>
</dbReference>
<proteinExistence type="predicted"/>
<evidence type="ECO:0000256" key="4">
    <source>
        <dbReference type="ARBA" id="ARBA00022989"/>
    </source>
</evidence>
<feature type="transmembrane region" description="Helical" evidence="7">
    <location>
        <begin position="363"/>
        <end position="383"/>
    </location>
</feature>
<feature type="transmembrane region" description="Helical" evidence="7">
    <location>
        <begin position="287"/>
        <end position="312"/>
    </location>
</feature>
<feature type="transmembrane region" description="Helical" evidence="7">
    <location>
        <begin position="247"/>
        <end position="267"/>
    </location>
</feature>
<feature type="transmembrane region" description="Helical" evidence="7">
    <location>
        <begin position="77"/>
        <end position="95"/>
    </location>
</feature>
<dbReference type="PANTHER" id="PTHR23513:SF11">
    <property type="entry name" value="STAPHYLOFERRIN A TRANSPORTER"/>
    <property type="match status" value="1"/>
</dbReference>
<evidence type="ECO:0000313" key="9">
    <source>
        <dbReference type="Proteomes" id="UP001183648"/>
    </source>
</evidence>
<dbReference type="Pfam" id="PF07690">
    <property type="entry name" value="MFS_1"/>
    <property type="match status" value="1"/>
</dbReference>
<feature type="compositionally biased region" description="Basic and acidic residues" evidence="6">
    <location>
        <begin position="392"/>
        <end position="424"/>
    </location>
</feature>
<comment type="subcellular location">
    <subcellularLocation>
        <location evidence="1">Cell membrane</location>
        <topology evidence="1">Multi-pass membrane protein</topology>
    </subcellularLocation>
</comment>
<name>A0ABU2BUL3_9ACTN</name>
<feature type="transmembrane region" description="Helical" evidence="7">
    <location>
        <begin position="219"/>
        <end position="241"/>
    </location>
</feature>
<evidence type="ECO:0000256" key="5">
    <source>
        <dbReference type="ARBA" id="ARBA00023136"/>
    </source>
</evidence>
<protein>
    <submittedName>
        <fullName evidence="8">MFS family permease</fullName>
    </submittedName>
</protein>
<keyword evidence="3 7" id="KW-0812">Transmembrane</keyword>
<organism evidence="8 9">
    <name type="scientific">Nocardioides marmoribigeumensis</name>
    <dbReference type="NCBI Taxonomy" id="433649"/>
    <lineage>
        <taxon>Bacteria</taxon>
        <taxon>Bacillati</taxon>
        <taxon>Actinomycetota</taxon>
        <taxon>Actinomycetes</taxon>
        <taxon>Propionibacteriales</taxon>
        <taxon>Nocardioidaceae</taxon>
        <taxon>Nocardioides</taxon>
    </lineage>
</organism>
<evidence type="ECO:0000256" key="7">
    <source>
        <dbReference type="SAM" id="Phobius"/>
    </source>
</evidence>
<dbReference type="Proteomes" id="UP001183648">
    <property type="component" value="Unassembled WGS sequence"/>
</dbReference>
<evidence type="ECO:0000313" key="8">
    <source>
        <dbReference type="EMBL" id="MDR7361946.1"/>
    </source>
</evidence>
<feature type="region of interest" description="Disordered" evidence="6">
    <location>
        <begin position="392"/>
        <end position="443"/>
    </location>
</feature>
<feature type="transmembrane region" description="Helical" evidence="7">
    <location>
        <begin position="169"/>
        <end position="187"/>
    </location>
</feature>
<dbReference type="Gene3D" id="1.20.1250.20">
    <property type="entry name" value="MFS general substrate transporter like domains"/>
    <property type="match status" value="1"/>
</dbReference>
<dbReference type="InterPro" id="IPR011701">
    <property type="entry name" value="MFS"/>
</dbReference>
<dbReference type="RefSeq" id="WP_310300709.1">
    <property type="nucleotide sequence ID" value="NZ_BAAAPS010000008.1"/>
</dbReference>
<keyword evidence="2" id="KW-1003">Cell membrane</keyword>
<dbReference type="PANTHER" id="PTHR23513">
    <property type="entry name" value="INTEGRAL MEMBRANE EFFLUX PROTEIN-RELATED"/>
    <property type="match status" value="1"/>
</dbReference>
<feature type="transmembrane region" description="Helical" evidence="7">
    <location>
        <begin position="21"/>
        <end position="38"/>
    </location>
</feature>
<evidence type="ECO:0000256" key="2">
    <source>
        <dbReference type="ARBA" id="ARBA00022475"/>
    </source>
</evidence>
<feature type="compositionally biased region" description="Basic and acidic residues" evidence="6">
    <location>
        <begin position="433"/>
        <end position="443"/>
    </location>
</feature>
<dbReference type="SUPFAM" id="SSF103473">
    <property type="entry name" value="MFS general substrate transporter"/>
    <property type="match status" value="1"/>
</dbReference>
<sequence>MTTYTSLLRLREFRALFGAQAANVLAGSLAGLALATLVDRATGSPLLTALAVFAPTLANVLGAATAMSLADGRSPRAAVVALQAAIALGLLAQALPGLPLWARFALLLLMGLLSSVSGGIRTAVMSEVVGIEAYARARSLLNVSVGVMQVAGYALGAGVLAAVGPSRTFLLAAGLAATSTLTLRLGVRRHSVRAAVRPSLRQTATTNAWLARQRPLRPVLLALWVPNGLVVGCEALFVPYAGERGGWLFMAAAVGMLAGDLVVGRVLTPAWRARVGPWLRLQLAVPFLFFALSPGLPVAMVLAAVACVGYAATLPLQELLLVLTPDRVRGQVQGVEQAGRMTCQGLGAVLAGTVAEVVPVGTAMGVMAVLSVLVTLAVMPGVARSGRSLVEQRDLGGVDEPAGRDGDLDEHHGDPAVEEPRDEAGQVVVGRDPVAEGRGHHDR</sequence>